<dbReference type="NCBIfam" id="NF005834">
    <property type="entry name" value="PRK07738.1"/>
    <property type="match status" value="1"/>
</dbReference>
<keyword evidence="2" id="KW-0282">Flagellum</keyword>
<evidence type="ECO:0000313" key="3">
    <source>
        <dbReference type="Proteomes" id="UP000031950"/>
    </source>
</evidence>
<dbReference type="Proteomes" id="UP000031950">
    <property type="component" value="Unassembled WGS sequence"/>
</dbReference>
<organism evidence="2 3">
    <name type="scientific">Jeotgalibacillus alimentarius</name>
    <dbReference type="NCBI Taxonomy" id="135826"/>
    <lineage>
        <taxon>Bacteria</taxon>
        <taxon>Bacillati</taxon>
        <taxon>Bacillota</taxon>
        <taxon>Bacilli</taxon>
        <taxon>Bacillales</taxon>
        <taxon>Caryophanaceae</taxon>
        <taxon>Jeotgalibacillus</taxon>
    </lineage>
</organism>
<proteinExistence type="predicted"/>
<evidence type="ECO:0000313" key="2">
    <source>
        <dbReference type="EMBL" id="KIL46580.1"/>
    </source>
</evidence>
<dbReference type="Pfam" id="PF03646">
    <property type="entry name" value="FlaG"/>
    <property type="match status" value="1"/>
</dbReference>
<dbReference type="InterPro" id="IPR005186">
    <property type="entry name" value="FlaG"/>
</dbReference>
<dbReference type="RefSeq" id="WP_052474222.1">
    <property type="nucleotide sequence ID" value="NZ_JXRQ01000025.1"/>
</dbReference>
<keyword evidence="2" id="KW-0969">Cilium</keyword>
<dbReference type="PANTHER" id="PTHR37166">
    <property type="entry name" value="PROTEIN FLAG"/>
    <property type="match status" value="1"/>
</dbReference>
<accession>A0A0C2R8M0</accession>
<sequence>MNRIGEATSSSSIQESKYSSLSVQRGSHEPEASSIQPKIHREEPLSQAEILKAVQGMNDFLKPTNSHLKFEFHEDLGEYYVTVVDEITKEVIKEIPSKKLLDSYAAMTEYLGILMDHKV</sequence>
<dbReference type="InterPro" id="IPR035924">
    <property type="entry name" value="FlaG-like_sf"/>
</dbReference>
<keyword evidence="3" id="KW-1185">Reference proteome</keyword>
<dbReference type="AlphaFoldDB" id="A0A0C2R8M0"/>
<keyword evidence="2" id="KW-0966">Cell projection</keyword>
<dbReference type="PATRIC" id="fig|135826.4.peg.2692"/>
<reference evidence="2 3" key="1">
    <citation type="submission" date="2015-01" db="EMBL/GenBank/DDBJ databases">
        <title>Genome sequence of Jeotgalibacillus alimentarius.</title>
        <authorList>
            <person name="Goh K.M."/>
            <person name="Chan K.-G."/>
            <person name="Yaakop A.S."/>
            <person name="Ee R."/>
            <person name="Gan H.M."/>
            <person name="Chan C.S."/>
        </authorList>
    </citation>
    <scope>NUCLEOTIDE SEQUENCE [LARGE SCALE GENOMIC DNA]</scope>
    <source>
        <strain evidence="2 3">YKJ-13</strain>
    </source>
</reference>
<gene>
    <name evidence="2" type="ORF">KP77_27070</name>
</gene>
<dbReference type="Gene3D" id="3.30.160.170">
    <property type="entry name" value="FlaG-like"/>
    <property type="match status" value="1"/>
</dbReference>
<dbReference type="SUPFAM" id="SSF160214">
    <property type="entry name" value="FlaG-like"/>
    <property type="match status" value="1"/>
</dbReference>
<protein>
    <submittedName>
        <fullName evidence="2">Flagellar protein FlaG</fullName>
    </submittedName>
</protein>
<comment type="caution">
    <text evidence="2">The sequence shown here is derived from an EMBL/GenBank/DDBJ whole genome shotgun (WGS) entry which is preliminary data.</text>
</comment>
<dbReference type="EMBL" id="JXRQ01000025">
    <property type="protein sequence ID" value="KIL46580.1"/>
    <property type="molecule type" value="Genomic_DNA"/>
</dbReference>
<dbReference type="PANTHER" id="PTHR37166:SF1">
    <property type="entry name" value="PROTEIN FLAG"/>
    <property type="match status" value="1"/>
</dbReference>
<feature type="compositionally biased region" description="Low complexity" evidence="1">
    <location>
        <begin position="9"/>
        <end position="22"/>
    </location>
</feature>
<name>A0A0C2R8M0_9BACL</name>
<evidence type="ECO:0000256" key="1">
    <source>
        <dbReference type="SAM" id="MobiDB-lite"/>
    </source>
</evidence>
<dbReference type="OrthoDB" id="9799867at2"/>
<dbReference type="STRING" id="135826.KP77_27070"/>
<feature type="region of interest" description="Disordered" evidence="1">
    <location>
        <begin position="1"/>
        <end position="41"/>
    </location>
</feature>